<dbReference type="Gene3D" id="3.90.79.10">
    <property type="entry name" value="Nucleoside Triphosphate Pyrophosphohydrolase"/>
    <property type="match status" value="1"/>
</dbReference>
<name>A0A450YH38_9GAMM</name>
<dbReference type="PANTHER" id="PTHR11839:SF5">
    <property type="entry name" value="ADP-RIBOSE PYROPHOSPHATASE"/>
    <property type="match status" value="1"/>
</dbReference>
<dbReference type="GO" id="GO:0047631">
    <property type="term" value="F:ADP-ribose diphosphatase activity"/>
    <property type="evidence" value="ECO:0007669"/>
    <property type="project" value="UniProtKB-EC"/>
</dbReference>
<evidence type="ECO:0000313" key="15">
    <source>
        <dbReference type="EMBL" id="VFK40793.1"/>
    </source>
</evidence>
<evidence type="ECO:0000256" key="2">
    <source>
        <dbReference type="ARBA" id="ARBA00007482"/>
    </source>
</evidence>
<comment type="cofactor">
    <cofactor evidence="1 13">
        <name>Mg(2+)</name>
        <dbReference type="ChEBI" id="CHEBI:18420"/>
    </cofactor>
</comment>
<dbReference type="InterPro" id="IPR004385">
    <property type="entry name" value="NDP_pyrophosphatase"/>
</dbReference>
<dbReference type="InterPro" id="IPR015797">
    <property type="entry name" value="NUDIX_hydrolase-like_dom_sf"/>
</dbReference>
<keyword evidence="7 13" id="KW-0460">Magnesium</keyword>
<comment type="function">
    <text evidence="8">Acts on ADP-mannose and ADP-glucose as well as ADP-ribose. Prevents glycogen biosynthesis. The reaction catalyzed by this enzyme is a limiting step of the gluconeogenic process.</text>
</comment>
<evidence type="ECO:0000256" key="12">
    <source>
        <dbReference type="ARBA" id="ARBA00049546"/>
    </source>
</evidence>
<dbReference type="Pfam" id="PF00293">
    <property type="entry name" value="NUDIX"/>
    <property type="match status" value="1"/>
</dbReference>
<evidence type="ECO:0000256" key="5">
    <source>
        <dbReference type="ARBA" id="ARBA00022723"/>
    </source>
</evidence>
<evidence type="ECO:0000256" key="6">
    <source>
        <dbReference type="ARBA" id="ARBA00022801"/>
    </source>
</evidence>
<dbReference type="GO" id="GO:0019144">
    <property type="term" value="F:ADP-sugar diphosphatase activity"/>
    <property type="evidence" value="ECO:0007669"/>
    <property type="project" value="TreeGrafter"/>
</dbReference>
<dbReference type="GO" id="GO:0046872">
    <property type="term" value="F:metal ion binding"/>
    <property type="evidence" value="ECO:0007669"/>
    <property type="project" value="UniProtKB-KW"/>
</dbReference>
<evidence type="ECO:0000256" key="8">
    <source>
        <dbReference type="ARBA" id="ARBA00025164"/>
    </source>
</evidence>
<dbReference type="GO" id="GO:0019693">
    <property type="term" value="P:ribose phosphate metabolic process"/>
    <property type="evidence" value="ECO:0007669"/>
    <property type="project" value="TreeGrafter"/>
</dbReference>
<proteinExistence type="inferred from homology"/>
<evidence type="ECO:0000256" key="1">
    <source>
        <dbReference type="ARBA" id="ARBA00001946"/>
    </source>
</evidence>
<evidence type="ECO:0000256" key="10">
    <source>
        <dbReference type="ARBA" id="ARBA00030308"/>
    </source>
</evidence>
<keyword evidence="5 13" id="KW-0479">Metal-binding</keyword>
<dbReference type="InterPro" id="IPR020084">
    <property type="entry name" value="NUDIX_hydrolase_CS"/>
</dbReference>
<protein>
    <recommendedName>
        <fullName evidence="4">ADP-ribose pyrophosphatase</fullName>
        <ecNumber evidence="3">3.6.1.13</ecNumber>
    </recommendedName>
    <alternativeName>
        <fullName evidence="9">ADP-ribose diphosphatase</fullName>
    </alternativeName>
    <alternativeName>
        <fullName evidence="11">ADP-ribose phosphohydrolase</fullName>
    </alternativeName>
    <alternativeName>
        <fullName evidence="10">Adenosine diphosphoribose pyrophosphatase</fullName>
    </alternativeName>
</protein>
<comment type="catalytic activity">
    <reaction evidence="12">
        <text>ADP-D-ribose + H2O = D-ribose 5-phosphate + AMP + 2 H(+)</text>
        <dbReference type="Rhea" id="RHEA:10412"/>
        <dbReference type="ChEBI" id="CHEBI:15377"/>
        <dbReference type="ChEBI" id="CHEBI:15378"/>
        <dbReference type="ChEBI" id="CHEBI:57967"/>
        <dbReference type="ChEBI" id="CHEBI:78346"/>
        <dbReference type="ChEBI" id="CHEBI:456215"/>
        <dbReference type="EC" id="3.6.1.13"/>
    </reaction>
</comment>
<dbReference type="EMBL" id="CAADFR010000073">
    <property type="protein sequence ID" value="VFK40793.1"/>
    <property type="molecule type" value="Genomic_DNA"/>
</dbReference>
<evidence type="ECO:0000259" key="14">
    <source>
        <dbReference type="PROSITE" id="PS51462"/>
    </source>
</evidence>
<feature type="binding site" evidence="13">
    <location>
        <position position="169"/>
    </location>
    <ligand>
        <name>Mg(2+)</name>
        <dbReference type="ChEBI" id="CHEBI:18420"/>
        <label>1</label>
    </ligand>
</feature>
<evidence type="ECO:0000256" key="7">
    <source>
        <dbReference type="ARBA" id="ARBA00022842"/>
    </source>
</evidence>
<evidence type="ECO:0000313" key="16">
    <source>
        <dbReference type="EMBL" id="VFK45039.1"/>
    </source>
</evidence>
<dbReference type="GO" id="GO:0005829">
    <property type="term" value="C:cytosol"/>
    <property type="evidence" value="ECO:0007669"/>
    <property type="project" value="TreeGrafter"/>
</dbReference>
<keyword evidence="6" id="KW-0378">Hydrolase</keyword>
<feature type="domain" description="Nudix hydrolase" evidence="14">
    <location>
        <begin position="108"/>
        <end position="246"/>
    </location>
</feature>
<feature type="binding site" evidence="13">
    <location>
        <position position="165"/>
    </location>
    <ligand>
        <name>Mg(2+)</name>
        <dbReference type="ChEBI" id="CHEBI:18420"/>
        <label>1</label>
    </ligand>
</feature>
<reference evidence="15" key="1">
    <citation type="submission" date="2019-02" db="EMBL/GenBank/DDBJ databases">
        <authorList>
            <person name="Gruber-Vodicka R. H."/>
            <person name="Seah K. B. B."/>
        </authorList>
    </citation>
    <scope>NUCLEOTIDE SEQUENCE</scope>
    <source>
        <strain evidence="16">BECK_S1320</strain>
        <strain evidence="15">BECK_S1321</strain>
    </source>
</reference>
<sequence length="266" mass="29802">MRFHYLARAAEQQKYSRFGFAFAEEGLCRGQGEFFTLPRRDAPNSYRPSVKTPKISEFFHGFESMKYQYEIIEKNPCYRGFFRLDRYRLRHDLFAGGRSSILTRECLERGHAAAVLLFDPDLDSLVMVEQFRIGAMEAPDGPWLLEIVAGIMEAGESAEAVARREAMEEAGCEIRALAPAFRFLLSPGGCSEEIHLFCGHVDARNAGGVHGLAHEGEDIRARVVAADEALQLLERGKVINATTIIALQWFALNRGSLLEQWGRGAA</sequence>
<accession>A0A450YH38</accession>
<dbReference type="PANTHER" id="PTHR11839">
    <property type="entry name" value="UDP/ADP-SUGAR PYROPHOSPHATASE"/>
    <property type="match status" value="1"/>
</dbReference>
<organism evidence="15">
    <name type="scientific">Candidatus Kentrum sp. SD</name>
    <dbReference type="NCBI Taxonomy" id="2126332"/>
    <lineage>
        <taxon>Bacteria</taxon>
        <taxon>Pseudomonadati</taxon>
        <taxon>Pseudomonadota</taxon>
        <taxon>Gammaproteobacteria</taxon>
        <taxon>Candidatus Kentrum</taxon>
    </lineage>
</organism>
<dbReference type="CDD" id="cd24155">
    <property type="entry name" value="NUDIX_ADPRase"/>
    <property type="match status" value="1"/>
</dbReference>
<dbReference type="EMBL" id="CAADFU010000047">
    <property type="protein sequence ID" value="VFK45039.1"/>
    <property type="molecule type" value="Genomic_DNA"/>
</dbReference>
<evidence type="ECO:0000256" key="9">
    <source>
        <dbReference type="ARBA" id="ARBA00030162"/>
    </source>
</evidence>
<feature type="binding site" evidence="13">
    <location>
        <position position="217"/>
    </location>
    <ligand>
        <name>Mg(2+)</name>
        <dbReference type="ChEBI" id="CHEBI:18420"/>
        <label>1</label>
    </ligand>
</feature>
<gene>
    <name evidence="16" type="ORF">BECKSD772E_GA0070983_10474</name>
    <name evidence="15" type="ORF">BECKSD772F_GA0070984_10734</name>
</gene>
<dbReference type="AlphaFoldDB" id="A0A450YH38"/>
<dbReference type="GO" id="GO:0006753">
    <property type="term" value="P:nucleoside phosphate metabolic process"/>
    <property type="evidence" value="ECO:0007669"/>
    <property type="project" value="TreeGrafter"/>
</dbReference>
<dbReference type="EC" id="3.6.1.13" evidence="3"/>
<evidence type="ECO:0000256" key="11">
    <source>
        <dbReference type="ARBA" id="ARBA00033056"/>
    </source>
</evidence>
<dbReference type="SUPFAM" id="SSF55811">
    <property type="entry name" value="Nudix"/>
    <property type="match status" value="1"/>
</dbReference>
<evidence type="ECO:0000256" key="13">
    <source>
        <dbReference type="PIRSR" id="PIRSR604385-2"/>
    </source>
</evidence>
<dbReference type="PROSITE" id="PS51462">
    <property type="entry name" value="NUDIX"/>
    <property type="match status" value="1"/>
</dbReference>
<comment type="similarity">
    <text evidence="2">Belongs to the Nudix hydrolase family. NudF subfamily.</text>
</comment>
<dbReference type="PROSITE" id="PS00893">
    <property type="entry name" value="NUDIX_BOX"/>
    <property type="match status" value="1"/>
</dbReference>
<feature type="binding site" evidence="13">
    <location>
        <position position="149"/>
    </location>
    <ligand>
        <name>Mg(2+)</name>
        <dbReference type="ChEBI" id="CHEBI:18420"/>
        <label>1</label>
    </ligand>
</feature>
<dbReference type="InterPro" id="IPR000086">
    <property type="entry name" value="NUDIX_hydrolase_dom"/>
</dbReference>
<dbReference type="NCBIfam" id="TIGR00052">
    <property type="entry name" value="nudix-type nucleoside diphosphatase, YffH/AdpP family"/>
    <property type="match status" value="1"/>
</dbReference>
<evidence type="ECO:0000256" key="4">
    <source>
        <dbReference type="ARBA" id="ARBA00013297"/>
    </source>
</evidence>
<evidence type="ECO:0000256" key="3">
    <source>
        <dbReference type="ARBA" id="ARBA00012453"/>
    </source>
</evidence>